<feature type="domain" description="SH3" evidence="13">
    <location>
        <begin position="69"/>
        <end position="128"/>
    </location>
</feature>
<evidence type="ECO:0000256" key="9">
    <source>
        <dbReference type="ARBA" id="ARBA00023203"/>
    </source>
</evidence>
<dbReference type="PRINTS" id="PR00452">
    <property type="entry name" value="SH3DOMAIN"/>
</dbReference>
<dbReference type="Pfam" id="PF24081">
    <property type="entry name" value="PH_SLA1"/>
    <property type="match status" value="1"/>
</dbReference>
<feature type="region of interest" description="Disordered" evidence="12">
    <location>
        <begin position="567"/>
        <end position="605"/>
    </location>
</feature>
<name>A0A1Y1UM60_9TREE</name>
<keyword evidence="7" id="KW-0254">Endocytosis</keyword>
<dbReference type="SMART" id="SM00326">
    <property type="entry name" value="SH3"/>
    <property type="match status" value="3"/>
</dbReference>
<dbReference type="InterPro" id="IPR036028">
    <property type="entry name" value="SH3-like_dom_sf"/>
</dbReference>
<feature type="compositionally biased region" description="Basic and acidic residues" evidence="12">
    <location>
        <begin position="395"/>
        <end position="474"/>
    </location>
</feature>
<evidence type="ECO:0000256" key="6">
    <source>
        <dbReference type="ARBA" id="ARBA00022443"/>
    </source>
</evidence>
<accession>A0A1Y1UM60</accession>
<dbReference type="GO" id="GO:0043130">
    <property type="term" value="F:ubiquitin binding"/>
    <property type="evidence" value="ECO:0007669"/>
    <property type="project" value="InterPro"/>
</dbReference>
<dbReference type="AlphaFoldDB" id="A0A1Y1UM60"/>
<feature type="compositionally biased region" description="Pro residues" evidence="12">
    <location>
        <begin position="812"/>
        <end position="829"/>
    </location>
</feature>
<dbReference type="Gene3D" id="2.30.30.40">
    <property type="entry name" value="SH3 Domains"/>
    <property type="match status" value="3"/>
</dbReference>
<evidence type="ECO:0000256" key="4">
    <source>
        <dbReference type="ARBA" id="ARBA00007948"/>
    </source>
</evidence>
<dbReference type="GO" id="GO:0005886">
    <property type="term" value="C:plasma membrane"/>
    <property type="evidence" value="ECO:0007669"/>
    <property type="project" value="UniProtKB-SubCell"/>
</dbReference>
<comment type="subcellular location">
    <subcellularLocation>
        <location evidence="3">Cell membrane</location>
        <topology evidence="3">Peripheral membrane protein</topology>
        <orientation evidence="3">Cytoplasmic side</orientation>
    </subcellularLocation>
    <subcellularLocation>
        <location evidence="2">Cytoplasm</location>
        <location evidence="2">Cytoskeleton</location>
        <location evidence="2">Actin patch</location>
    </subcellularLocation>
    <subcellularLocation>
        <location evidence="1">Endosome membrane</location>
        <topology evidence="1">Peripheral membrane protein</topology>
        <orientation evidence="1">Cytoplasmic side</orientation>
    </subcellularLocation>
</comment>
<keyword evidence="8" id="KW-0967">Endosome</keyword>
<evidence type="ECO:0000256" key="1">
    <source>
        <dbReference type="ARBA" id="ARBA00004125"/>
    </source>
</evidence>
<feature type="domain" description="SH3" evidence="13">
    <location>
        <begin position="2"/>
        <end position="68"/>
    </location>
</feature>
<reference evidence="14 15" key="1">
    <citation type="submission" date="2017-03" db="EMBL/GenBank/DDBJ databases">
        <title>Widespread Adenine N6-methylation of Active Genes in Fungi.</title>
        <authorList>
            <consortium name="DOE Joint Genome Institute"/>
            <person name="Mondo S.J."/>
            <person name="Dannebaum R.O."/>
            <person name="Kuo R.C."/>
            <person name="Louie K.B."/>
            <person name="Bewick A.J."/>
            <person name="Labutti K."/>
            <person name="Haridas S."/>
            <person name="Kuo A."/>
            <person name="Salamov A."/>
            <person name="Ahrendt S.R."/>
            <person name="Lau R."/>
            <person name="Bowen B.P."/>
            <person name="Lipzen A."/>
            <person name="Sullivan W."/>
            <person name="Andreopoulos W.B."/>
            <person name="Clum A."/>
            <person name="Lindquist E."/>
            <person name="Daum C."/>
            <person name="Northen T.R."/>
            <person name="Ramamoorthy G."/>
            <person name="Schmitz R.J."/>
            <person name="Gryganskyi A."/>
            <person name="Culley D."/>
            <person name="Magnuson J."/>
            <person name="James T.Y."/>
            <person name="O'Malley M.A."/>
            <person name="Stajich J.E."/>
            <person name="Spatafora J.W."/>
            <person name="Visel A."/>
            <person name="Grigoriev I.V."/>
        </authorList>
    </citation>
    <scope>NUCLEOTIDE SEQUENCE [LARGE SCALE GENOMIC DNA]</scope>
    <source>
        <strain evidence="14 15">NRRL Y-17943</strain>
    </source>
</reference>
<keyword evidence="9" id="KW-0009">Actin-binding</keyword>
<feature type="compositionally biased region" description="Polar residues" evidence="12">
    <location>
        <begin position="844"/>
        <end position="863"/>
    </location>
</feature>
<evidence type="ECO:0000256" key="2">
    <source>
        <dbReference type="ARBA" id="ARBA00004134"/>
    </source>
</evidence>
<dbReference type="GO" id="GO:0030674">
    <property type="term" value="F:protein-macromolecule adaptor activity"/>
    <property type="evidence" value="ECO:0007669"/>
    <property type="project" value="InterPro"/>
</dbReference>
<dbReference type="EMBL" id="NBSH01000003">
    <property type="protein sequence ID" value="ORX39089.1"/>
    <property type="molecule type" value="Genomic_DNA"/>
</dbReference>
<dbReference type="OrthoDB" id="5971719at2759"/>
<feature type="region of interest" description="Disordered" evidence="12">
    <location>
        <begin position="362"/>
        <end position="521"/>
    </location>
</feature>
<dbReference type="CDD" id="cd11773">
    <property type="entry name" value="SH3_Sla1p_1"/>
    <property type="match status" value="1"/>
</dbReference>
<dbReference type="InterPro" id="IPR007131">
    <property type="entry name" value="SHD1"/>
</dbReference>
<evidence type="ECO:0000256" key="3">
    <source>
        <dbReference type="ARBA" id="ARBA00004413"/>
    </source>
</evidence>
<dbReference type="STRING" id="4999.A0A1Y1UM60"/>
<keyword evidence="6 11" id="KW-0728">SH3 domain</keyword>
<evidence type="ECO:0000256" key="11">
    <source>
        <dbReference type="PROSITE-ProRule" id="PRU00192"/>
    </source>
</evidence>
<dbReference type="InParanoid" id="A0A1Y1UM60"/>
<dbReference type="InterPro" id="IPR056996">
    <property type="entry name" value="PH_SLA1"/>
</dbReference>
<evidence type="ECO:0000313" key="15">
    <source>
        <dbReference type="Proteomes" id="UP000193218"/>
    </source>
</evidence>
<keyword evidence="15" id="KW-1185">Reference proteome</keyword>
<dbReference type="GO" id="GO:0003779">
    <property type="term" value="F:actin binding"/>
    <property type="evidence" value="ECO:0007669"/>
    <property type="project" value="UniProtKB-KW"/>
</dbReference>
<dbReference type="InterPro" id="IPR001452">
    <property type="entry name" value="SH3_domain"/>
</dbReference>
<dbReference type="GeneID" id="33555567"/>
<dbReference type="Pfam" id="PF00018">
    <property type="entry name" value="SH3_1"/>
    <property type="match status" value="3"/>
</dbReference>
<dbReference type="GO" id="GO:0006897">
    <property type="term" value="P:endocytosis"/>
    <property type="evidence" value="ECO:0007669"/>
    <property type="project" value="UniProtKB-KW"/>
</dbReference>
<feature type="compositionally biased region" description="Basic and acidic residues" evidence="12">
    <location>
        <begin position="567"/>
        <end position="576"/>
    </location>
</feature>
<dbReference type="PROSITE" id="PS50002">
    <property type="entry name" value="SH3"/>
    <property type="match status" value="3"/>
</dbReference>
<evidence type="ECO:0000259" key="13">
    <source>
        <dbReference type="PROSITE" id="PS50002"/>
    </source>
</evidence>
<dbReference type="InterPro" id="IPR035800">
    <property type="entry name" value="Sla1_SH3_1"/>
</dbReference>
<dbReference type="InterPro" id="IPR013761">
    <property type="entry name" value="SAM/pointed_sf"/>
</dbReference>
<dbReference type="RefSeq" id="XP_021872952.1">
    <property type="nucleotide sequence ID" value="XM_022013759.1"/>
</dbReference>
<protein>
    <recommendedName>
        <fullName evidence="5">Actin cytoskeleton-regulatory complex protein SLA1</fullName>
    </recommendedName>
</protein>
<evidence type="ECO:0000256" key="12">
    <source>
        <dbReference type="SAM" id="MobiDB-lite"/>
    </source>
</evidence>
<evidence type="ECO:0000313" key="14">
    <source>
        <dbReference type="EMBL" id="ORX39089.1"/>
    </source>
</evidence>
<evidence type="ECO:0000256" key="7">
    <source>
        <dbReference type="ARBA" id="ARBA00022583"/>
    </source>
</evidence>
<proteinExistence type="inferred from homology"/>
<dbReference type="PANTHER" id="PTHR15735">
    <property type="entry name" value="FCH AND DOUBLE SH3 DOMAINS PROTEIN"/>
    <property type="match status" value="1"/>
</dbReference>
<organism evidence="14 15">
    <name type="scientific">Kockovaella imperatae</name>
    <dbReference type="NCBI Taxonomy" id="4999"/>
    <lineage>
        <taxon>Eukaryota</taxon>
        <taxon>Fungi</taxon>
        <taxon>Dikarya</taxon>
        <taxon>Basidiomycota</taxon>
        <taxon>Agaricomycotina</taxon>
        <taxon>Tremellomycetes</taxon>
        <taxon>Tremellales</taxon>
        <taxon>Cuniculitremaceae</taxon>
        <taxon>Kockovaella</taxon>
    </lineage>
</organism>
<sequence length="1094" mass="119634">MAYVAVVKSLYDYAAQDPDTELSLKEDQVLYIIEKEDEDWWKAKLKDEHGSEGSIGLIPASYVEEIPPVHQTKSIYAYEATSPEELSMEEDQTIHVYSVEEDWILAQVGDEGSKLGFVPRTYCEPIDEMEATTVVADPEEAEAELQAAWQEEEEAQRQREAAEKQRLLKLKDKVETWSISEMEGKKKKKGTLGVGNGAVFFASDTDKMSGVKQYSITELSGVSQPSSKNLSLSFSTLSEPLLFHCGTADVASAIISKLESSKAAAGEALEILAADERLASDGEANGYDAAPASEPKSVRWAAPAQSASTESAIVLYDFDAQGDDELSVKENETVTVLDKENDEWWTVRNRSGAEGVVPAQYVQINDGTQPAQEEDDEEDEARRAEEEAAAAAALEAERQREAKSKAEQRRAIEKAARERQKQEEEDRQYALELEAKEAAKAEKRARKAETEQRAQRERDAARRREAARELEPPKITKRTSAMDVNQAAKSLPTRGKAAPARPPENNRPKPTPGRTRVWSDKTGQFKVEAEYLGLYNGKIRLHKINGVIIDVPLDKMAQEDIQMIKRHEARKARAQEDPEDNVPLGRRGQPSRSTETRVRSQPEFEPIPAEAMKEQKPRKPRFDWFAFFLDAGCGMDDCTRYAAAFDRDNIDESIMEDLDASTLRSLGLKEGDVLRVRKALQIRFAKKTPEESAQIRADEDYARQLQEHENSGGKGPAPQPPPGLFTGPDGKLSNNTRRGRPEKKGSAADSVDASAIAAASDRLSKANISTPSPPPVSSSPSPEKPAAPAATKPSTGFDDDAWTIKPSAAKPASPPPASPAPQRQSPPPANTTESLLAQIEALRPSSTGSTSQLSQAKTGSSAFDSVASVPQSAPPQPSYNLGVQGSNHSMAQLQNMPRGPVAPIPANQGLLAPLQPAMTGFVPTRGMAPQQTGFQQGPMMMQPTGYAQGFQQGYGGQQASLQPNYTGYPGNYGQQSQHSSFNTIASMRPPEPPSNPDKYAPSNIFAAMKKADFGKPEDQRPQESGKYDALRPLTTGYNGAPGMMPQQTGMMMPQQTGMMPQQTGYGMMPQMTGYNPQMGYMGQNNNPYGQQGYR</sequence>
<feature type="compositionally biased region" description="Low complexity" evidence="12">
    <location>
        <begin position="747"/>
        <end position="761"/>
    </location>
</feature>
<dbReference type="PANTHER" id="PTHR15735:SF21">
    <property type="entry name" value="PROTEIN NERVOUS WRECK"/>
    <property type="match status" value="1"/>
</dbReference>
<dbReference type="FunCoup" id="A0A1Y1UM60">
    <property type="interactions" value="173"/>
</dbReference>
<dbReference type="SUPFAM" id="SSF50044">
    <property type="entry name" value="SH3-domain"/>
    <property type="match status" value="3"/>
</dbReference>
<dbReference type="GO" id="GO:0030479">
    <property type="term" value="C:actin cortical patch"/>
    <property type="evidence" value="ECO:0007669"/>
    <property type="project" value="UniProtKB-SubCell"/>
</dbReference>
<feature type="region of interest" description="Disordered" evidence="12">
    <location>
        <begin position="705"/>
        <end position="877"/>
    </location>
</feature>
<gene>
    <name evidence="14" type="ORF">BD324DRAFT_587922</name>
</gene>
<comment type="caution">
    <text evidence="14">The sequence shown here is derived from an EMBL/GenBank/DDBJ whole genome shotgun (WGS) entry which is preliminary data.</text>
</comment>
<dbReference type="Proteomes" id="UP000193218">
    <property type="component" value="Unassembled WGS sequence"/>
</dbReference>
<dbReference type="Gene3D" id="1.10.150.50">
    <property type="entry name" value="Transcription Factor, Ets-1"/>
    <property type="match status" value="1"/>
</dbReference>
<evidence type="ECO:0000256" key="10">
    <source>
        <dbReference type="ARBA" id="ARBA00023212"/>
    </source>
</evidence>
<dbReference type="GO" id="GO:0010008">
    <property type="term" value="C:endosome membrane"/>
    <property type="evidence" value="ECO:0007669"/>
    <property type="project" value="UniProtKB-SubCell"/>
</dbReference>
<feature type="compositionally biased region" description="Pro residues" evidence="12">
    <location>
        <begin position="771"/>
        <end position="785"/>
    </location>
</feature>
<evidence type="ECO:0000256" key="5">
    <source>
        <dbReference type="ARBA" id="ARBA00020357"/>
    </source>
</evidence>
<dbReference type="GO" id="GO:0042802">
    <property type="term" value="F:identical protein binding"/>
    <property type="evidence" value="ECO:0007669"/>
    <property type="project" value="InterPro"/>
</dbReference>
<evidence type="ECO:0000256" key="8">
    <source>
        <dbReference type="ARBA" id="ARBA00022753"/>
    </source>
</evidence>
<feature type="compositionally biased region" description="Low complexity" evidence="12">
    <location>
        <begin position="786"/>
        <end position="795"/>
    </location>
</feature>
<keyword evidence="10" id="KW-0963">Cytoplasm</keyword>
<dbReference type="Pfam" id="PF03983">
    <property type="entry name" value="SHD1"/>
    <property type="match status" value="1"/>
</dbReference>
<comment type="similarity">
    <text evidence="4">Belongs to the SLA1 family.</text>
</comment>
<dbReference type="Gene3D" id="2.30.30.700">
    <property type="entry name" value="SLA1 homology domain 1"/>
    <property type="match status" value="1"/>
</dbReference>
<feature type="domain" description="SH3" evidence="13">
    <location>
        <begin position="307"/>
        <end position="367"/>
    </location>
</feature>
<keyword evidence="10" id="KW-0206">Cytoskeleton</keyword>